<dbReference type="GO" id="GO:0005576">
    <property type="term" value="C:extracellular region"/>
    <property type="evidence" value="ECO:0007669"/>
    <property type="project" value="UniProtKB-SubCell"/>
</dbReference>
<dbReference type="Pfam" id="PF03022">
    <property type="entry name" value="MRJP"/>
    <property type="match status" value="1"/>
</dbReference>
<comment type="similarity">
    <text evidence="2">Belongs to the major royal jelly protein family.</text>
</comment>
<dbReference type="AlphaFoldDB" id="A0AAW1CNX4"/>
<accession>A0AAW1CNX4</accession>
<evidence type="ECO:0000256" key="2">
    <source>
        <dbReference type="ARBA" id="ARBA00009127"/>
    </source>
</evidence>
<proteinExistence type="inferred from homology"/>
<sequence>MDNEALQFPSGVKVRQDRLWILTSRLQNFIVGNVTEDEKSYRILSAPIDKLTRGTKCESQTTAENLTTQQIRPSSSSGYASTITFTRARGSYA</sequence>
<keyword evidence="3" id="KW-0964">Secreted</keyword>
<evidence type="ECO:0000256" key="1">
    <source>
        <dbReference type="ARBA" id="ARBA00004613"/>
    </source>
</evidence>
<dbReference type="Gene3D" id="2.120.10.30">
    <property type="entry name" value="TolB, C-terminal domain"/>
    <property type="match status" value="1"/>
</dbReference>
<comment type="caution">
    <text evidence="4">The sequence shown here is derived from an EMBL/GenBank/DDBJ whole genome shotgun (WGS) entry which is preliminary data.</text>
</comment>
<comment type="subcellular location">
    <subcellularLocation>
        <location evidence="1">Secreted</location>
    </subcellularLocation>
</comment>
<organism evidence="4 5">
    <name type="scientific">Rhynocoris fuscipes</name>
    <dbReference type="NCBI Taxonomy" id="488301"/>
    <lineage>
        <taxon>Eukaryota</taxon>
        <taxon>Metazoa</taxon>
        <taxon>Ecdysozoa</taxon>
        <taxon>Arthropoda</taxon>
        <taxon>Hexapoda</taxon>
        <taxon>Insecta</taxon>
        <taxon>Pterygota</taxon>
        <taxon>Neoptera</taxon>
        <taxon>Paraneoptera</taxon>
        <taxon>Hemiptera</taxon>
        <taxon>Heteroptera</taxon>
        <taxon>Panheteroptera</taxon>
        <taxon>Cimicomorpha</taxon>
        <taxon>Reduviidae</taxon>
        <taxon>Harpactorinae</taxon>
        <taxon>Harpactorini</taxon>
        <taxon>Rhynocoris</taxon>
    </lineage>
</organism>
<reference evidence="4 5" key="1">
    <citation type="submission" date="2022-12" db="EMBL/GenBank/DDBJ databases">
        <title>Chromosome-level genome assembly of true bugs.</title>
        <authorList>
            <person name="Ma L."/>
            <person name="Li H."/>
        </authorList>
    </citation>
    <scope>NUCLEOTIDE SEQUENCE [LARGE SCALE GENOMIC DNA]</scope>
    <source>
        <strain evidence="4">Lab_2022b</strain>
    </source>
</reference>
<name>A0AAW1CNX4_9HEMI</name>
<dbReference type="InterPro" id="IPR011042">
    <property type="entry name" value="6-blade_b-propeller_TolB-like"/>
</dbReference>
<dbReference type="EMBL" id="JAPXFL010000011">
    <property type="protein sequence ID" value="KAK9499229.1"/>
    <property type="molecule type" value="Genomic_DNA"/>
</dbReference>
<dbReference type="Proteomes" id="UP001461498">
    <property type="component" value="Unassembled WGS sequence"/>
</dbReference>
<gene>
    <name evidence="4" type="ORF">O3M35_002306</name>
</gene>
<evidence type="ECO:0000313" key="4">
    <source>
        <dbReference type="EMBL" id="KAK9499229.1"/>
    </source>
</evidence>
<protein>
    <submittedName>
        <fullName evidence="4">Uncharacterized protein</fullName>
    </submittedName>
</protein>
<evidence type="ECO:0000256" key="3">
    <source>
        <dbReference type="ARBA" id="ARBA00022525"/>
    </source>
</evidence>
<keyword evidence="5" id="KW-1185">Reference proteome</keyword>
<evidence type="ECO:0000313" key="5">
    <source>
        <dbReference type="Proteomes" id="UP001461498"/>
    </source>
</evidence>
<dbReference type="InterPro" id="IPR017996">
    <property type="entry name" value="MRJP/yellow-related"/>
</dbReference>